<dbReference type="EMBL" id="GBXM01055601">
    <property type="protein sequence ID" value="JAH52976.1"/>
    <property type="molecule type" value="Transcribed_RNA"/>
</dbReference>
<organism evidence="2">
    <name type="scientific">Anguilla anguilla</name>
    <name type="common">European freshwater eel</name>
    <name type="synonym">Muraena anguilla</name>
    <dbReference type="NCBI Taxonomy" id="7936"/>
    <lineage>
        <taxon>Eukaryota</taxon>
        <taxon>Metazoa</taxon>
        <taxon>Chordata</taxon>
        <taxon>Craniata</taxon>
        <taxon>Vertebrata</taxon>
        <taxon>Euteleostomi</taxon>
        <taxon>Actinopterygii</taxon>
        <taxon>Neopterygii</taxon>
        <taxon>Teleostei</taxon>
        <taxon>Anguilliformes</taxon>
        <taxon>Anguillidae</taxon>
        <taxon>Anguilla</taxon>
    </lineage>
</organism>
<dbReference type="AlphaFoldDB" id="A0A0E9THA7"/>
<name>A0A0E9THA7_ANGAN</name>
<protein>
    <submittedName>
        <fullName evidence="2">Uncharacterized protein</fullName>
    </submittedName>
</protein>
<sequence>MRCLGPFHFSSKSSFLISYTHINNKLLSMFNFILYLYFKEMTVFW</sequence>
<reference evidence="2" key="1">
    <citation type="submission" date="2014-11" db="EMBL/GenBank/DDBJ databases">
        <authorList>
            <person name="Amaro Gonzalez C."/>
        </authorList>
    </citation>
    <scope>NUCLEOTIDE SEQUENCE</scope>
</reference>
<keyword evidence="1" id="KW-0472">Membrane</keyword>
<keyword evidence="1" id="KW-1133">Transmembrane helix</keyword>
<evidence type="ECO:0000313" key="2">
    <source>
        <dbReference type="EMBL" id="JAH52976.1"/>
    </source>
</evidence>
<proteinExistence type="predicted"/>
<keyword evidence="1" id="KW-0812">Transmembrane</keyword>
<reference evidence="2" key="2">
    <citation type="journal article" date="2015" name="Fish Shellfish Immunol.">
        <title>Early steps in the European eel (Anguilla anguilla)-Vibrio vulnificus interaction in the gills: Role of the RtxA13 toxin.</title>
        <authorList>
            <person name="Callol A."/>
            <person name="Pajuelo D."/>
            <person name="Ebbesson L."/>
            <person name="Teles M."/>
            <person name="MacKenzie S."/>
            <person name="Amaro C."/>
        </authorList>
    </citation>
    <scope>NUCLEOTIDE SEQUENCE</scope>
</reference>
<feature type="transmembrane region" description="Helical" evidence="1">
    <location>
        <begin position="16"/>
        <end position="38"/>
    </location>
</feature>
<accession>A0A0E9THA7</accession>
<evidence type="ECO:0000256" key="1">
    <source>
        <dbReference type="SAM" id="Phobius"/>
    </source>
</evidence>